<protein>
    <submittedName>
        <fullName evidence="1">Uncharacterized protein</fullName>
    </submittedName>
</protein>
<evidence type="ECO:0000313" key="1">
    <source>
        <dbReference type="EMBL" id="KFD46848.1"/>
    </source>
</evidence>
<dbReference type="AlphaFoldDB" id="A0A085LPF2"/>
<sequence length="149" mass="17645">MCRSALSRRLRPTSERLQRRTVRQKTFGRRFRQRRPDALVEIKDGKDGVVKRCSNVACRDVYPVCVAEASYRCSKGNVSSRWHHISTDEHLCQACYEYYTYAYESRLFVILFVRKHRCKDGLQPVRQWRRRWKSGGGKNQPSVKNFIAE</sequence>
<reference evidence="1 2" key="1">
    <citation type="journal article" date="2014" name="Nat. Genet.">
        <title>Genome and transcriptome of the porcine whipworm Trichuris suis.</title>
        <authorList>
            <person name="Jex A.R."/>
            <person name="Nejsum P."/>
            <person name="Schwarz E.M."/>
            <person name="Hu L."/>
            <person name="Young N.D."/>
            <person name="Hall R.S."/>
            <person name="Korhonen P.K."/>
            <person name="Liao S."/>
            <person name="Thamsborg S."/>
            <person name="Xia J."/>
            <person name="Xu P."/>
            <person name="Wang S."/>
            <person name="Scheerlinck J.P."/>
            <person name="Hofmann A."/>
            <person name="Sternberg P.W."/>
            <person name="Wang J."/>
            <person name="Gasser R.B."/>
        </authorList>
    </citation>
    <scope>NUCLEOTIDE SEQUENCE [LARGE SCALE GENOMIC DNA]</scope>
    <source>
        <strain evidence="1">DCEP-RM93M</strain>
    </source>
</reference>
<feature type="non-terminal residue" evidence="1">
    <location>
        <position position="149"/>
    </location>
</feature>
<accession>A0A085LPF2</accession>
<name>A0A085LPF2_9BILA</name>
<evidence type="ECO:0000313" key="2">
    <source>
        <dbReference type="Proteomes" id="UP000030764"/>
    </source>
</evidence>
<organism evidence="1 2">
    <name type="scientific">Trichuris suis</name>
    <name type="common">pig whipworm</name>
    <dbReference type="NCBI Taxonomy" id="68888"/>
    <lineage>
        <taxon>Eukaryota</taxon>
        <taxon>Metazoa</taxon>
        <taxon>Ecdysozoa</taxon>
        <taxon>Nematoda</taxon>
        <taxon>Enoplea</taxon>
        <taxon>Dorylaimia</taxon>
        <taxon>Trichinellida</taxon>
        <taxon>Trichuridae</taxon>
        <taxon>Trichuris</taxon>
    </lineage>
</organism>
<dbReference type="Proteomes" id="UP000030764">
    <property type="component" value="Unassembled WGS sequence"/>
</dbReference>
<gene>
    <name evidence="1" type="ORF">M513_12294</name>
</gene>
<dbReference type="EMBL" id="KL363351">
    <property type="protein sequence ID" value="KFD46848.1"/>
    <property type="molecule type" value="Genomic_DNA"/>
</dbReference>
<proteinExistence type="predicted"/>
<keyword evidence="2" id="KW-1185">Reference proteome</keyword>